<name>A0A267DDK0_9PLAT</name>
<comment type="caution">
    <text evidence="1">The sequence shown here is derived from an EMBL/GenBank/DDBJ whole genome shotgun (WGS) entry which is preliminary data.</text>
</comment>
<dbReference type="AlphaFoldDB" id="A0A267DDK0"/>
<dbReference type="EMBL" id="NIVC01004528">
    <property type="protein sequence ID" value="PAA47226.1"/>
    <property type="molecule type" value="Genomic_DNA"/>
</dbReference>
<reference evidence="1 2" key="1">
    <citation type="submission" date="2017-06" db="EMBL/GenBank/DDBJ databases">
        <title>A platform for efficient transgenesis in Macrostomum lignano, a flatworm model organism for stem cell research.</title>
        <authorList>
            <person name="Berezikov E."/>
        </authorList>
    </citation>
    <scope>NUCLEOTIDE SEQUENCE [LARGE SCALE GENOMIC DNA]</scope>
    <source>
        <strain evidence="1">DV1</strain>
        <tissue evidence="1">Whole organism</tissue>
    </source>
</reference>
<feature type="non-terminal residue" evidence="1">
    <location>
        <position position="89"/>
    </location>
</feature>
<evidence type="ECO:0000313" key="1">
    <source>
        <dbReference type="EMBL" id="PAA47226.1"/>
    </source>
</evidence>
<protein>
    <submittedName>
        <fullName evidence="1">Uncharacterized protein</fullName>
    </submittedName>
</protein>
<organism evidence="1 2">
    <name type="scientific">Macrostomum lignano</name>
    <dbReference type="NCBI Taxonomy" id="282301"/>
    <lineage>
        <taxon>Eukaryota</taxon>
        <taxon>Metazoa</taxon>
        <taxon>Spiralia</taxon>
        <taxon>Lophotrochozoa</taxon>
        <taxon>Platyhelminthes</taxon>
        <taxon>Rhabditophora</taxon>
        <taxon>Macrostomorpha</taxon>
        <taxon>Macrostomida</taxon>
        <taxon>Macrostomidae</taxon>
        <taxon>Macrostomum</taxon>
    </lineage>
</organism>
<evidence type="ECO:0000313" key="2">
    <source>
        <dbReference type="Proteomes" id="UP000215902"/>
    </source>
</evidence>
<keyword evidence="2" id="KW-1185">Reference proteome</keyword>
<sequence length="89" mass="10825">MPEDLSQLRYRSEIYTHTQLHCCWETPGDHRAFLIKFSNQKWTTQLGWVEEVRRELLQLQLLCRARLQHFVLRRDMNTKSNGTFLMLFL</sequence>
<accession>A0A267DDK0</accession>
<dbReference type="Proteomes" id="UP000215902">
    <property type="component" value="Unassembled WGS sequence"/>
</dbReference>
<proteinExistence type="predicted"/>
<gene>
    <name evidence="1" type="ORF">BOX15_Mlig002594g1</name>
</gene>